<dbReference type="KEGG" id="uam:UABAM_03073"/>
<evidence type="ECO:0000313" key="3">
    <source>
        <dbReference type="EMBL" id="BBM84712.1"/>
    </source>
</evidence>
<evidence type="ECO:0000313" key="4">
    <source>
        <dbReference type="Proteomes" id="UP000326354"/>
    </source>
</evidence>
<keyword evidence="1" id="KW-0732">Signal</keyword>
<sequence>MLRKSIYLVLFCFLFSLSTNAQDLKKLQELTDGIVAKKIPKIDIDDHEGWGHTVAKHVAKKDKYLKKRLKKDGLKAASSFEDKKAAGSAAKRVFNKNVKDIKKWWTKTTKVKETFTADLKVKGYVFFKEKPNQRVEITKKCEVILVLKRNTKKGVAYILTCYPKAKASDYGIK</sequence>
<gene>
    <name evidence="3" type="ORF">UABAM_03073</name>
</gene>
<feature type="chain" id="PRO_5024927384" evidence="1">
    <location>
        <begin position="22"/>
        <end position="173"/>
    </location>
</feature>
<keyword evidence="3" id="KW-0449">Lipoprotein</keyword>
<feature type="domain" description="Bacterial CdiA-CT RNAse A" evidence="2">
    <location>
        <begin position="51"/>
        <end position="163"/>
    </location>
</feature>
<dbReference type="RefSeq" id="WP_151968847.1">
    <property type="nucleotide sequence ID" value="NZ_AP019860.1"/>
</dbReference>
<dbReference type="InterPro" id="IPR041436">
    <property type="entry name" value="RNAse_A_bac"/>
</dbReference>
<dbReference type="AlphaFoldDB" id="A0A5S9INS0"/>
<dbReference type="Pfam" id="PF18431">
    <property type="entry name" value="RNAse_A_bac"/>
    <property type="match status" value="1"/>
</dbReference>
<reference evidence="3 4" key="1">
    <citation type="submission" date="2019-08" db="EMBL/GenBank/DDBJ databases">
        <title>Complete genome sequence of Candidatus Uab amorphum.</title>
        <authorList>
            <person name="Shiratori T."/>
            <person name="Suzuki S."/>
            <person name="Kakizawa Y."/>
            <person name="Ishida K."/>
        </authorList>
    </citation>
    <scope>NUCLEOTIDE SEQUENCE [LARGE SCALE GENOMIC DNA]</scope>
    <source>
        <strain evidence="3 4">SRT547</strain>
    </source>
</reference>
<name>A0A5S9INS0_UABAM</name>
<keyword evidence="4" id="KW-1185">Reference proteome</keyword>
<organism evidence="3 4">
    <name type="scientific">Uabimicrobium amorphum</name>
    <dbReference type="NCBI Taxonomy" id="2596890"/>
    <lineage>
        <taxon>Bacteria</taxon>
        <taxon>Pseudomonadati</taxon>
        <taxon>Planctomycetota</taxon>
        <taxon>Candidatus Uabimicrobiia</taxon>
        <taxon>Candidatus Uabimicrobiales</taxon>
        <taxon>Candidatus Uabimicrobiaceae</taxon>
        <taxon>Candidatus Uabimicrobium</taxon>
    </lineage>
</organism>
<evidence type="ECO:0000256" key="1">
    <source>
        <dbReference type="SAM" id="SignalP"/>
    </source>
</evidence>
<feature type="signal peptide" evidence="1">
    <location>
        <begin position="1"/>
        <end position="21"/>
    </location>
</feature>
<dbReference type="Proteomes" id="UP000326354">
    <property type="component" value="Chromosome"/>
</dbReference>
<accession>A0A5S9INS0</accession>
<protein>
    <submittedName>
        <fullName evidence="3">Lipoprotein</fullName>
    </submittedName>
</protein>
<proteinExistence type="predicted"/>
<dbReference type="EMBL" id="AP019860">
    <property type="protein sequence ID" value="BBM84712.1"/>
    <property type="molecule type" value="Genomic_DNA"/>
</dbReference>
<evidence type="ECO:0000259" key="2">
    <source>
        <dbReference type="Pfam" id="PF18431"/>
    </source>
</evidence>